<protein>
    <recommendedName>
        <fullName evidence="2 7">DNA repair protein RecO</fullName>
    </recommendedName>
    <alternativeName>
        <fullName evidence="6 7">Recombination protein O</fullName>
    </alternativeName>
</protein>
<reference evidence="9 10" key="1">
    <citation type="submission" date="2016-11" db="EMBL/GenBank/DDBJ databases">
        <authorList>
            <person name="Jaros S."/>
            <person name="Januszkiewicz K."/>
            <person name="Wedrychowicz H."/>
        </authorList>
    </citation>
    <scope>NUCLEOTIDE SEQUENCE [LARGE SCALE GENOMIC DNA]</scope>
    <source>
        <strain evidence="9 10">DSM 6191</strain>
    </source>
</reference>
<dbReference type="InterPro" id="IPR012340">
    <property type="entry name" value="NA-bd_OB-fold"/>
</dbReference>
<evidence type="ECO:0000256" key="5">
    <source>
        <dbReference type="ARBA" id="ARBA00023204"/>
    </source>
</evidence>
<keyword evidence="4 7" id="KW-0233">DNA recombination</keyword>
<dbReference type="InterPro" id="IPR003717">
    <property type="entry name" value="RecO"/>
</dbReference>
<feature type="domain" description="DNA replication/recombination mediator RecO N-terminal" evidence="8">
    <location>
        <begin position="1"/>
        <end position="79"/>
    </location>
</feature>
<name>A0A1M5Y486_9CLOT</name>
<evidence type="ECO:0000256" key="3">
    <source>
        <dbReference type="ARBA" id="ARBA00022763"/>
    </source>
</evidence>
<keyword evidence="5 7" id="KW-0234">DNA repair</keyword>
<proteinExistence type="inferred from homology"/>
<dbReference type="Proteomes" id="UP000184241">
    <property type="component" value="Unassembled WGS sequence"/>
</dbReference>
<dbReference type="GO" id="GO:0006302">
    <property type="term" value="P:double-strand break repair"/>
    <property type="evidence" value="ECO:0007669"/>
    <property type="project" value="TreeGrafter"/>
</dbReference>
<dbReference type="Gene3D" id="1.20.1440.120">
    <property type="entry name" value="Recombination protein O, C-terminal domain"/>
    <property type="match status" value="1"/>
</dbReference>
<dbReference type="Pfam" id="PF11967">
    <property type="entry name" value="RecO_N"/>
    <property type="match status" value="1"/>
</dbReference>
<dbReference type="InterPro" id="IPR022572">
    <property type="entry name" value="DNA_rep/recomb_RecO_N"/>
</dbReference>
<dbReference type="GO" id="GO:0006310">
    <property type="term" value="P:DNA recombination"/>
    <property type="evidence" value="ECO:0007669"/>
    <property type="project" value="UniProtKB-UniRule"/>
</dbReference>
<gene>
    <name evidence="7" type="primary">recO</name>
    <name evidence="9" type="ORF">SAMN02745941_01841</name>
</gene>
<comment type="function">
    <text evidence="7">Involved in DNA repair and RecF pathway recombination.</text>
</comment>
<sequence>MSLFETQGVIIKTQDFKENDKLVWIFTEKSGKITTIAKGAKKAKSRHFSITLPLCYGEYMMFRGKNLYSLSEGKIINSFQGLLGNLEKLTYSSYLCELIDISLIDGESNPNLFKDFVTCLYLLNTDAIDYELLVRSFELKLLKSTGYGLNLNNCANCGKKINTSSYISLANYGGICGECTKEYSIRISTVAYNVLRFLNSSPMDKVHRVNVNTEIKDEIFKVTSSIFSSNYAKKPKSLEMLEYIKER</sequence>
<dbReference type="HAMAP" id="MF_00201">
    <property type="entry name" value="RecO"/>
    <property type="match status" value="1"/>
</dbReference>
<accession>A0A1M5Y486</accession>
<evidence type="ECO:0000256" key="1">
    <source>
        <dbReference type="ARBA" id="ARBA00007452"/>
    </source>
</evidence>
<dbReference type="InterPro" id="IPR042242">
    <property type="entry name" value="RecO_C"/>
</dbReference>
<evidence type="ECO:0000259" key="8">
    <source>
        <dbReference type="Pfam" id="PF11967"/>
    </source>
</evidence>
<dbReference type="InterPro" id="IPR037278">
    <property type="entry name" value="ARFGAP/RecO"/>
</dbReference>
<evidence type="ECO:0000313" key="9">
    <source>
        <dbReference type="EMBL" id="SHI06822.1"/>
    </source>
</evidence>
<dbReference type="SUPFAM" id="SSF57863">
    <property type="entry name" value="ArfGap/RecO-like zinc finger"/>
    <property type="match status" value="1"/>
</dbReference>
<organism evidence="9 10">
    <name type="scientific">Clostridium intestinale DSM 6191</name>
    <dbReference type="NCBI Taxonomy" id="1121320"/>
    <lineage>
        <taxon>Bacteria</taxon>
        <taxon>Bacillati</taxon>
        <taxon>Bacillota</taxon>
        <taxon>Clostridia</taxon>
        <taxon>Eubacteriales</taxon>
        <taxon>Clostridiaceae</taxon>
        <taxon>Clostridium</taxon>
    </lineage>
</organism>
<evidence type="ECO:0000256" key="6">
    <source>
        <dbReference type="ARBA" id="ARBA00033409"/>
    </source>
</evidence>
<evidence type="ECO:0000313" key="10">
    <source>
        <dbReference type="Proteomes" id="UP000184241"/>
    </source>
</evidence>
<comment type="similarity">
    <text evidence="1 7">Belongs to the RecO family.</text>
</comment>
<dbReference type="PANTHER" id="PTHR33991">
    <property type="entry name" value="DNA REPAIR PROTEIN RECO"/>
    <property type="match status" value="1"/>
</dbReference>
<dbReference type="AlphaFoldDB" id="A0A1M5Y486"/>
<dbReference type="RefSeq" id="WP_073018796.1">
    <property type="nucleotide sequence ID" value="NZ_FQXU01000005.1"/>
</dbReference>
<dbReference type="EMBL" id="FQXU01000005">
    <property type="protein sequence ID" value="SHI06822.1"/>
    <property type="molecule type" value="Genomic_DNA"/>
</dbReference>
<dbReference type="Pfam" id="PF02565">
    <property type="entry name" value="RecO_C"/>
    <property type="match status" value="1"/>
</dbReference>
<evidence type="ECO:0000256" key="7">
    <source>
        <dbReference type="HAMAP-Rule" id="MF_00201"/>
    </source>
</evidence>
<dbReference type="SUPFAM" id="SSF50249">
    <property type="entry name" value="Nucleic acid-binding proteins"/>
    <property type="match status" value="1"/>
</dbReference>
<evidence type="ECO:0000256" key="4">
    <source>
        <dbReference type="ARBA" id="ARBA00023172"/>
    </source>
</evidence>
<dbReference type="GO" id="GO:0043590">
    <property type="term" value="C:bacterial nucleoid"/>
    <property type="evidence" value="ECO:0007669"/>
    <property type="project" value="TreeGrafter"/>
</dbReference>
<dbReference type="PANTHER" id="PTHR33991:SF1">
    <property type="entry name" value="DNA REPAIR PROTEIN RECO"/>
    <property type="match status" value="1"/>
</dbReference>
<dbReference type="Gene3D" id="2.40.50.140">
    <property type="entry name" value="Nucleic acid-binding proteins"/>
    <property type="match status" value="1"/>
</dbReference>
<evidence type="ECO:0000256" key="2">
    <source>
        <dbReference type="ARBA" id="ARBA00021310"/>
    </source>
</evidence>
<keyword evidence="3 7" id="KW-0227">DNA damage</keyword>
<dbReference type="NCBIfam" id="TIGR00613">
    <property type="entry name" value="reco"/>
    <property type="match status" value="1"/>
</dbReference>